<proteinExistence type="predicted"/>
<organism evidence="2 3">
    <name type="scientific">Oesophagostomum dentatum</name>
    <name type="common">Nodular worm</name>
    <dbReference type="NCBI Taxonomy" id="61180"/>
    <lineage>
        <taxon>Eukaryota</taxon>
        <taxon>Metazoa</taxon>
        <taxon>Ecdysozoa</taxon>
        <taxon>Nematoda</taxon>
        <taxon>Chromadorea</taxon>
        <taxon>Rhabditida</taxon>
        <taxon>Rhabditina</taxon>
        <taxon>Rhabditomorpha</taxon>
        <taxon>Strongyloidea</taxon>
        <taxon>Strongylidae</taxon>
        <taxon>Oesophagostomum</taxon>
    </lineage>
</organism>
<evidence type="ECO:0000313" key="3">
    <source>
        <dbReference type="Proteomes" id="UP000053660"/>
    </source>
</evidence>
<dbReference type="OrthoDB" id="72772at2759"/>
<dbReference type="Proteomes" id="UP000053660">
    <property type="component" value="Unassembled WGS sequence"/>
</dbReference>
<sequence length="163" mass="18207">MSAPESSQSSEQGSINERCTQVQSAPEVSEIQNLQVAIARRYKTVESLKRMCTKKRISVMKANERVEEEVINTQAQLRNGLLTLQMQYECSSSSLSMRRKSLDVLMKITAVRRKTLLMEVSDILHIVIRLDSNQEKVSPCETTTAKCGLEDLANLIGSSSKAI</sequence>
<evidence type="ECO:0000313" key="2">
    <source>
        <dbReference type="EMBL" id="KHJ99739.1"/>
    </source>
</evidence>
<reference evidence="2 3" key="1">
    <citation type="submission" date="2014-03" db="EMBL/GenBank/DDBJ databases">
        <title>Draft genome of the hookworm Oesophagostomum dentatum.</title>
        <authorList>
            <person name="Mitreva M."/>
        </authorList>
    </citation>
    <scope>NUCLEOTIDE SEQUENCE [LARGE SCALE GENOMIC DNA]</scope>
    <source>
        <strain evidence="2 3">OD-Hann</strain>
    </source>
</reference>
<gene>
    <name evidence="2" type="ORF">OESDEN_00247</name>
</gene>
<evidence type="ECO:0000256" key="1">
    <source>
        <dbReference type="SAM" id="MobiDB-lite"/>
    </source>
</evidence>
<keyword evidence="3" id="KW-1185">Reference proteome</keyword>
<accession>A0A0B1TR61</accession>
<dbReference type="AlphaFoldDB" id="A0A0B1TR61"/>
<feature type="region of interest" description="Disordered" evidence="1">
    <location>
        <begin position="1"/>
        <end position="21"/>
    </location>
</feature>
<protein>
    <submittedName>
        <fullName evidence="2">Uncharacterized protein</fullName>
    </submittedName>
</protein>
<dbReference type="EMBL" id="KN549206">
    <property type="protein sequence ID" value="KHJ99739.1"/>
    <property type="molecule type" value="Genomic_DNA"/>
</dbReference>
<name>A0A0B1TR61_OESDE</name>